<dbReference type="RefSeq" id="XP_008879176.1">
    <property type="nucleotide sequence ID" value="XM_008880954.1"/>
</dbReference>
<dbReference type="EMBL" id="KI914002">
    <property type="protein sequence ID" value="ETV92212.1"/>
    <property type="molecule type" value="Genomic_DNA"/>
</dbReference>
<protein>
    <recommendedName>
        <fullName evidence="2">RIIa domain-containing protein</fullName>
    </recommendedName>
</protein>
<accession>A0A024TFS3</accession>
<dbReference type="GeneID" id="20090495"/>
<organism evidence="1">
    <name type="scientific">Aphanomyces invadans</name>
    <dbReference type="NCBI Taxonomy" id="157072"/>
    <lineage>
        <taxon>Eukaryota</taxon>
        <taxon>Sar</taxon>
        <taxon>Stramenopiles</taxon>
        <taxon>Oomycota</taxon>
        <taxon>Saprolegniomycetes</taxon>
        <taxon>Saprolegniales</taxon>
        <taxon>Verrucalvaceae</taxon>
        <taxon>Aphanomyces</taxon>
    </lineage>
</organism>
<evidence type="ECO:0008006" key="2">
    <source>
        <dbReference type="Google" id="ProtNLM"/>
    </source>
</evidence>
<dbReference type="CDD" id="cd22971">
    <property type="entry name" value="DD_RIIAD1"/>
    <property type="match status" value="1"/>
</dbReference>
<dbReference type="OrthoDB" id="6334211at2759"/>
<gene>
    <name evidence="1" type="ORF">H310_13445</name>
</gene>
<dbReference type="SUPFAM" id="SSF47391">
    <property type="entry name" value="Dimerization-anchoring domain of cAMP-dependent PK regulatory subunit"/>
    <property type="match status" value="1"/>
</dbReference>
<sequence length="85" mass="9263">MDVLSDAQIAALNLAKVGIRIENEKYIRAHPELDGIIRAFVTGVLKDRPTNVTAYAYRFFQQDVVTLTAAIDATSHSAPAESSKS</sequence>
<dbReference type="AlphaFoldDB" id="A0A024TFS3"/>
<name>A0A024TFS3_9STRA</name>
<dbReference type="VEuPathDB" id="FungiDB:H310_13445"/>
<evidence type="ECO:0000313" key="1">
    <source>
        <dbReference type="EMBL" id="ETV92212.1"/>
    </source>
</evidence>
<dbReference type="InterPro" id="IPR059162">
    <property type="entry name" value="RIIAD1"/>
</dbReference>
<reference evidence="1" key="1">
    <citation type="submission" date="2013-12" db="EMBL/GenBank/DDBJ databases">
        <title>The Genome Sequence of Aphanomyces invadans NJM9701.</title>
        <authorList>
            <consortium name="The Broad Institute Genomics Platform"/>
            <person name="Russ C."/>
            <person name="Tyler B."/>
            <person name="van West P."/>
            <person name="Dieguez-Uribeondo J."/>
            <person name="Young S.K."/>
            <person name="Zeng Q."/>
            <person name="Gargeya S."/>
            <person name="Fitzgerald M."/>
            <person name="Abouelleil A."/>
            <person name="Alvarado L."/>
            <person name="Chapman S.B."/>
            <person name="Gainer-Dewar J."/>
            <person name="Goldberg J."/>
            <person name="Griggs A."/>
            <person name="Gujja S."/>
            <person name="Hansen M."/>
            <person name="Howarth C."/>
            <person name="Imamovic A."/>
            <person name="Ireland A."/>
            <person name="Larimer J."/>
            <person name="McCowan C."/>
            <person name="Murphy C."/>
            <person name="Pearson M."/>
            <person name="Poon T.W."/>
            <person name="Priest M."/>
            <person name="Roberts A."/>
            <person name="Saif S."/>
            <person name="Shea T."/>
            <person name="Sykes S."/>
            <person name="Wortman J."/>
            <person name="Nusbaum C."/>
            <person name="Birren B."/>
        </authorList>
    </citation>
    <scope>NUCLEOTIDE SEQUENCE [LARGE SCALE GENOMIC DNA]</scope>
    <source>
        <strain evidence="1">NJM9701</strain>
    </source>
</reference>
<proteinExistence type="predicted"/>
<dbReference type="eggNOG" id="ENOG502SBK2">
    <property type="taxonomic scope" value="Eukaryota"/>
</dbReference>